<keyword evidence="6" id="KW-0472">Membrane</keyword>
<dbReference type="PANTHER" id="PTHR30026:SF20">
    <property type="entry name" value="OUTER MEMBRANE PROTEIN TOLC"/>
    <property type="match status" value="1"/>
</dbReference>
<dbReference type="PANTHER" id="PTHR30026">
    <property type="entry name" value="OUTER MEMBRANE PROTEIN TOLC"/>
    <property type="match status" value="1"/>
</dbReference>
<reference evidence="8 9" key="1">
    <citation type="submission" date="2016-07" db="EMBL/GenBank/DDBJ databases">
        <title>Genome analysis of Flavihumibacter stibioxidans YS-17.</title>
        <authorList>
            <person name="Shi K."/>
            <person name="Han Y."/>
            <person name="Wang G."/>
        </authorList>
    </citation>
    <scope>NUCLEOTIDE SEQUENCE [LARGE SCALE GENOMIC DNA]</scope>
    <source>
        <strain evidence="8 9">YS-17</strain>
    </source>
</reference>
<gene>
    <name evidence="8" type="ORF">BC349_02560</name>
</gene>
<evidence type="ECO:0000256" key="7">
    <source>
        <dbReference type="ARBA" id="ARBA00023237"/>
    </source>
</evidence>
<evidence type="ECO:0000256" key="4">
    <source>
        <dbReference type="ARBA" id="ARBA00022452"/>
    </source>
</evidence>
<evidence type="ECO:0008006" key="10">
    <source>
        <dbReference type="Google" id="ProtNLM"/>
    </source>
</evidence>
<dbReference type="Gene3D" id="1.20.1600.10">
    <property type="entry name" value="Outer membrane efflux proteins (OEP)"/>
    <property type="match status" value="1"/>
</dbReference>
<comment type="subcellular location">
    <subcellularLocation>
        <location evidence="1">Cell outer membrane</location>
    </subcellularLocation>
</comment>
<comment type="similarity">
    <text evidence="2">Belongs to the outer membrane factor (OMF) (TC 1.B.17) family.</text>
</comment>
<accession>A0ABR7M5M8</accession>
<name>A0ABR7M5M8_9BACT</name>
<comment type="caution">
    <text evidence="8">The sequence shown here is derived from an EMBL/GenBank/DDBJ whole genome shotgun (WGS) entry which is preliminary data.</text>
</comment>
<dbReference type="RefSeq" id="WP_187255178.1">
    <property type="nucleotide sequence ID" value="NZ_JBHULF010000006.1"/>
</dbReference>
<dbReference type="InterPro" id="IPR051906">
    <property type="entry name" value="TolC-like"/>
</dbReference>
<evidence type="ECO:0000256" key="6">
    <source>
        <dbReference type="ARBA" id="ARBA00023136"/>
    </source>
</evidence>
<dbReference type="SUPFAM" id="SSF56954">
    <property type="entry name" value="Outer membrane efflux proteins (OEP)"/>
    <property type="match status" value="1"/>
</dbReference>
<evidence type="ECO:0000256" key="1">
    <source>
        <dbReference type="ARBA" id="ARBA00004442"/>
    </source>
</evidence>
<keyword evidence="7" id="KW-0998">Cell outer membrane</keyword>
<evidence type="ECO:0000256" key="2">
    <source>
        <dbReference type="ARBA" id="ARBA00007613"/>
    </source>
</evidence>
<dbReference type="Proteomes" id="UP000765802">
    <property type="component" value="Unassembled WGS sequence"/>
</dbReference>
<keyword evidence="5" id="KW-0812">Transmembrane</keyword>
<dbReference type="InterPro" id="IPR003423">
    <property type="entry name" value="OMP_efflux"/>
</dbReference>
<evidence type="ECO:0000256" key="5">
    <source>
        <dbReference type="ARBA" id="ARBA00022692"/>
    </source>
</evidence>
<keyword evidence="4" id="KW-1134">Transmembrane beta strand</keyword>
<dbReference type="EMBL" id="MBUA01000001">
    <property type="protein sequence ID" value="MBC6489834.1"/>
    <property type="molecule type" value="Genomic_DNA"/>
</dbReference>
<proteinExistence type="inferred from homology"/>
<keyword evidence="3" id="KW-0813">Transport</keyword>
<organism evidence="8 9">
    <name type="scientific">Flavihumibacter stibioxidans</name>
    <dbReference type="NCBI Taxonomy" id="1834163"/>
    <lineage>
        <taxon>Bacteria</taxon>
        <taxon>Pseudomonadati</taxon>
        <taxon>Bacteroidota</taxon>
        <taxon>Chitinophagia</taxon>
        <taxon>Chitinophagales</taxon>
        <taxon>Chitinophagaceae</taxon>
        <taxon>Flavihumibacter</taxon>
    </lineage>
</organism>
<evidence type="ECO:0000313" key="9">
    <source>
        <dbReference type="Proteomes" id="UP000765802"/>
    </source>
</evidence>
<dbReference type="Pfam" id="PF02321">
    <property type="entry name" value="OEP"/>
    <property type="match status" value="2"/>
</dbReference>
<evidence type="ECO:0000313" key="8">
    <source>
        <dbReference type="EMBL" id="MBC6489834.1"/>
    </source>
</evidence>
<keyword evidence="9" id="KW-1185">Reference proteome</keyword>
<protein>
    <recommendedName>
        <fullName evidence="10">Outer membrane protein TolC</fullName>
    </recommendedName>
</protein>
<sequence>MKFRIGPIVTILLFAGLQVSAQDILTLEQAIALALKNNYDIRLAKNDSSAFALDNSYAYAAFLPRLNASASKVWNVNAQKQELANGTKRDTSGLKSNNLQAAINLNWTLFDGMKMFATRDRLAELENLGALGVKSQMVNTVANVVSNYYSIVRQKQQLKAIIEQKSISEERVKLADKKLSVGLGAKPELLQAKVDLNAYTASQLQQNTLIEQLKEQMNQLIGIDKAAYYDVLDTIPINYELTLDAVRNDLDNGNPQMLIARKNIDIANLVLKERRAEKYPILNFNSAYNFNRLQNKAVINTFTPLFNQNLGFNYGFSLSIPILNGFNTRRLEQQARIDILQQELLFDNQRTLLDVQVNNAFKDYELQKKNLKLEEENILLARENVFIALERFKQGVSTYLELREAQISLEDAYNRLISARFNAKLAETELMRLKGDIIQ</sequence>
<evidence type="ECO:0000256" key="3">
    <source>
        <dbReference type="ARBA" id="ARBA00022448"/>
    </source>
</evidence>